<feature type="transmembrane region" description="Helical" evidence="8">
    <location>
        <begin position="14"/>
        <end position="39"/>
    </location>
</feature>
<feature type="transmembrane region" description="Helical" evidence="8">
    <location>
        <begin position="367"/>
        <end position="385"/>
    </location>
</feature>
<evidence type="ECO:0000256" key="7">
    <source>
        <dbReference type="ARBA" id="ARBA00023136"/>
    </source>
</evidence>
<dbReference type="GO" id="GO:0005886">
    <property type="term" value="C:plasma membrane"/>
    <property type="evidence" value="ECO:0007669"/>
    <property type="project" value="UniProtKB-SubCell"/>
</dbReference>
<dbReference type="Pfam" id="PF07690">
    <property type="entry name" value="MFS_1"/>
    <property type="match status" value="1"/>
</dbReference>
<feature type="transmembrane region" description="Helical" evidence="8">
    <location>
        <begin position="494"/>
        <end position="514"/>
    </location>
</feature>
<evidence type="ECO:0000256" key="1">
    <source>
        <dbReference type="ARBA" id="ARBA00004651"/>
    </source>
</evidence>
<dbReference type="AlphaFoldDB" id="A0A0R2DEU3"/>
<feature type="transmembrane region" description="Helical" evidence="8">
    <location>
        <begin position="139"/>
        <end position="164"/>
    </location>
</feature>
<feature type="transmembrane region" description="Helical" evidence="8">
    <location>
        <begin position="313"/>
        <end position="331"/>
    </location>
</feature>
<dbReference type="Proteomes" id="UP000051589">
    <property type="component" value="Unassembled WGS sequence"/>
</dbReference>
<dbReference type="InterPro" id="IPR011701">
    <property type="entry name" value="MFS"/>
</dbReference>
<sequence length="525" mass="56282">MEESKLMTKSTRNWIGLTALSLGVFMALLDVTIVNVALPTMVRDFNESFNSVQWVLNAYSLVLGVTLLIVSKIGDMYGLKRVFVISLAVFVLASAVNGLAPNLLILDIGRGVQALGGAGMNALAMALVAVTFQGSKRGVALGILGSVIGLSSASGPLVGGYLVAQFGWRSIFYVNIPIGIIAIILTMIYVDEVPDLSRSQHIDFIGMILSAGSLFALIYGLILKESHQHWSWTSPQMLGWFGSAVVLFALFIWAESRIKQPMVNLAMFKNPHFVGTVMVALALGAGIYSYNTYLTALMQNYMGYTALQAGTRQLTISIWSLILGPLTGYLGNRYSKKWMISGSLFLGGIGFLMLANAMTVRVSFAQLWPGMVLMGITNGLVNPLLNSSGMEGVAVREMGMASGLINVFRQIGVTLGIVCLGLVQSNVYEHYLNQHIGQVSSMPKAAATGIHQALVEAGPFSGHAIAFSDRLSKMPFGHAIQQMVWQAYANGTRAVTLTAAGIVVVGGICAAVLMRNHAVKTSQRD</sequence>
<dbReference type="PANTHER" id="PTHR42718">
    <property type="entry name" value="MAJOR FACILITATOR SUPERFAMILY MULTIDRUG TRANSPORTER MFSC"/>
    <property type="match status" value="1"/>
</dbReference>
<feature type="transmembrane region" description="Helical" evidence="8">
    <location>
        <begin position="273"/>
        <end position="293"/>
    </location>
</feature>
<dbReference type="EMBL" id="AYZH01000021">
    <property type="protein sequence ID" value="KRN01483.1"/>
    <property type="molecule type" value="Genomic_DNA"/>
</dbReference>
<evidence type="ECO:0000256" key="5">
    <source>
        <dbReference type="ARBA" id="ARBA00022692"/>
    </source>
</evidence>
<feature type="transmembrane region" description="Helical" evidence="8">
    <location>
        <begin position="51"/>
        <end position="70"/>
    </location>
</feature>
<protein>
    <submittedName>
        <fullName evidence="10">ChaT1 protein</fullName>
    </submittedName>
</protein>
<evidence type="ECO:0000256" key="3">
    <source>
        <dbReference type="ARBA" id="ARBA00022448"/>
    </source>
</evidence>
<dbReference type="PRINTS" id="PR01036">
    <property type="entry name" value="TCRTETB"/>
</dbReference>
<evidence type="ECO:0000256" key="4">
    <source>
        <dbReference type="ARBA" id="ARBA00022475"/>
    </source>
</evidence>
<dbReference type="STRING" id="1423803.FD13_GL001009"/>
<gene>
    <name evidence="10" type="ORF">FD13_GL001009</name>
</gene>
<dbReference type="GO" id="GO:0022857">
    <property type="term" value="F:transmembrane transporter activity"/>
    <property type="evidence" value="ECO:0007669"/>
    <property type="project" value="InterPro"/>
</dbReference>
<feature type="transmembrane region" description="Helical" evidence="8">
    <location>
        <begin position="202"/>
        <end position="222"/>
    </location>
</feature>
<accession>A0A0R2DEU3</accession>
<evidence type="ECO:0000256" key="6">
    <source>
        <dbReference type="ARBA" id="ARBA00022989"/>
    </source>
</evidence>
<evidence type="ECO:0000313" key="10">
    <source>
        <dbReference type="EMBL" id="KRN01483.1"/>
    </source>
</evidence>
<comment type="subcellular location">
    <subcellularLocation>
        <location evidence="1">Cell membrane</location>
        <topology evidence="1">Multi-pass membrane protein</topology>
    </subcellularLocation>
</comment>
<organism evidence="10 11">
    <name type="scientific">Levilactobacillus senmaizukei DSM 21775 = NBRC 103853</name>
    <dbReference type="NCBI Taxonomy" id="1423803"/>
    <lineage>
        <taxon>Bacteria</taxon>
        <taxon>Bacillati</taxon>
        <taxon>Bacillota</taxon>
        <taxon>Bacilli</taxon>
        <taxon>Lactobacillales</taxon>
        <taxon>Lactobacillaceae</taxon>
        <taxon>Levilactobacillus</taxon>
    </lineage>
</organism>
<feature type="transmembrane region" description="Helical" evidence="8">
    <location>
        <begin position="338"/>
        <end position="355"/>
    </location>
</feature>
<keyword evidence="6 8" id="KW-1133">Transmembrane helix</keyword>
<keyword evidence="4" id="KW-1003">Cell membrane</keyword>
<feature type="transmembrane region" description="Helical" evidence="8">
    <location>
        <begin position="234"/>
        <end position="253"/>
    </location>
</feature>
<dbReference type="SUPFAM" id="SSF103473">
    <property type="entry name" value="MFS general substrate transporter"/>
    <property type="match status" value="1"/>
</dbReference>
<name>A0A0R2DEU3_9LACO</name>
<dbReference type="Gene3D" id="1.20.1720.10">
    <property type="entry name" value="Multidrug resistance protein D"/>
    <property type="match status" value="1"/>
</dbReference>
<dbReference type="PATRIC" id="fig|1423803.3.peg.1009"/>
<reference evidence="10 11" key="1">
    <citation type="journal article" date="2015" name="Genome Announc.">
        <title>Expanding the biotechnology potential of lactobacilli through comparative genomics of 213 strains and associated genera.</title>
        <authorList>
            <person name="Sun Z."/>
            <person name="Harris H.M."/>
            <person name="McCann A."/>
            <person name="Guo C."/>
            <person name="Argimon S."/>
            <person name="Zhang W."/>
            <person name="Yang X."/>
            <person name="Jeffery I.B."/>
            <person name="Cooney J.C."/>
            <person name="Kagawa T.F."/>
            <person name="Liu W."/>
            <person name="Song Y."/>
            <person name="Salvetti E."/>
            <person name="Wrobel A."/>
            <person name="Rasinkangas P."/>
            <person name="Parkhill J."/>
            <person name="Rea M.C."/>
            <person name="O'Sullivan O."/>
            <person name="Ritari J."/>
            <person name="Douillard F.P."/>
            <person name="Paul Ross R."/>
            <person name="Yang R."/>
            <person name="Briner A.E."/>
            <person name="Felis G.E."/>
            <person name="de Vos W.M."/>
            <person name="Barrangou R."/>
            <person name="Klaenhammer T.R."/>
            <person name="Caufield P.W."/>
            <person name="Cui Y."/>
            <person name="Zhang H."/>
            <person name="O'Toole P.W."/>
        </authorList>
    </citation>
    <scope>NUCLEOTIDE SEQUENCE [LARGE SCALE GENOMIC DNA]</scope>
    <source>
        <strain evidence="10 11">DSM 21775</strain>
    </source>
</reference>
<feature type="transmembrane region" description="Helical" evidence="8">
    <location>
        <begin position="82"/>
        <end position="100"/>
    </location>
</feature>
<feature type="transmembrane region" description="Helical" evidence="8">
    <location>
        <begin position="170"/>
        <end position="190"/>
    </location>
</feature>
<dbReference type="NCBIfam" id="TIGR00711">
    <property type="entry name" value="efflux_EmrB"/>
    <property type="match status" value="1"/>
</dbReference>
<evidence type="ECO:0000256" key="8">
    <source>
        <dbReference type="SAM" id="Phobius"/>
    </source>
</evidence>
<keyword evidence="5 8" id="KW-0812">Transmembrane</keyword>
<feature type="transmembrane region" description="Helical" evidence="8">
    <location>
        <begin position="112"/>
        <end position="132"/>
    </location>
</feature>
<comment type="caution">
    <text evidence="10">The sequence shown here is derived from an EMBL/GenBank/DDBJ whole genome shotgun (WGS) entry which is preliminary data.</text>
</comment>
<keyword evidence="3" id="KW-0813">Transport</keyword>
<dbReference type="InterPro" id="IPR004638">
    <property type="entry name" value="EmrB-like"/>
</dbReference>
<dbReference type="PANTHER" id="PTHR42718:SF9">
    <property type="entry name" value="MAJOR FACILITATOR SUPERFAMILY MULTIDRUG TRANSPORTER MFSC"/>
    <property type="match status" value="1"/>
</dbReference>
<dbReference type="InterPro" id="IPR036259">
    <property type="entry name" value="MFS_trans_sf"/>
</dbReference>
<dbReference type="PROSITE" id="PS50850">
    <property type="entry name" value="MFS"/>
    <property type="match status" value="1"/>
</dbReference>
<proteinExistence type="inferred from homology"/>
<evidence type="ECO:0000313" key="11">
    <source>
        <dbReference type="Proteomes" id="UP000051589"/>
    </source>
</evidence>
<evidence type="ECO:0000256" key="2">
    <source>
        <dbReference type="ARBA" id="ARBA00008537"/>
    </source>
</evidence>
<keyword evidence="11" id="KW-1185">Reference proteome</keyword>
<feature type="domain" description="Major facilitator superfamily (MFS) profile" evidence="9">
    <location>
        <begin position="16"/>
        <end position="518"/>
    </location>
</feature>
<dbReference type="Gene3D" id="1.20.1250.20">
    <property type="entry name" value="MFS general substrate transporter like domains"/>
    <property type="match status" value="1"/>
</dbReference>
<evidence type="ECO:0000259" key="9">
    <source>
        <dbReference type="PROSITE" id="PS50850"/>
    </source>
</evidence>
<dbReference type="InterPro" id="IPR020846">
    <property type="entry name" value="MFS_dom"/>
</dbReference>
<keyword evidence="7 8" id="KW-0472">Membrane</keyword>
<feature type="transmembrane region" description="Helical" evidence="8">
    <location>
        <begin position="406"/>
        <end position="423"/>
    </location>
</feature>
<dbReference type="CDD" id="cd17321">
    <property type="entry name" value="MFS_MMR_MDR_like"/>
    <property type="match status" value="1"/>
</dbReference>
<comment type="similarity">
    <text evidence="2">Belongs to the major facilitator superfamily. EmrB family.</text>
</comment>